<evidence type="ECO:0000313" key="3">
    <source>
        <dbReference type="Proteomes" id="UP000008207"/>
    </source>
</evidence>
<proteinExistence type="predicted"/>
<dbReference type="EMBL" id="CP001349">
    <property type="protein sequence ID" value="ACL60160.1"/>
    <property type="molecule type" value="Genomic_DNA"/>
</dbReference>
<feature type="signal peptide" evidence="1">
    <location>
        <begin position="1"/>
        <end position="23"/>
    </location>
</feature>
<dbReference type="Gene3D" id="2.60.40.420">
    <property type="entry name" value="Cupredoxins - blue copper proteins"/>
    <property type="match status" value="1"/>
</dbReference>
<evidence type="ECO:0000256" key="1">
    <source>
        <dbReference type="SAM" id="SignalP"/>
    </source>
</evidence>
<dbReference type="STRING" id="460265.Mnod_5315"/>
<dbReference type="eggNOG" id="ENOG5032U00">
    <property type="taxonomic scope" value="Bacteria"/>
</dbReference>
<reference evidence="2 3" key="1">
    <citation type="submission" date="2009-01" db="EMBL/GenBank/DDBJ databases">
        <title>Complete sequence of chromosome of Methylobacterium nodulans ORS 2060.</title>
        <authorList>
            <consortium name="US DOE Joint Genome Institute"/>
            <person name="Lucas S."/>
            <person name="Copeland A."/>
            <person name="Lapidus A."/>
            <person name="Glavina del Rio T."/>
            <person name="Dalin E."/>
            <person name="Tice H."/>
            <person name="Bruce D."/>
            <person name="Goodwin L."/>
            <person name="Pitluck S."/>
            <person name="Sims D."/>
            <person name="Brettin T."/>
            <person name="Detter J.C."/>
            <person name="Han C."/>
            <person name="Larimer F."/>
            <person name="Land M."/>
            <person name="Hauser L."/>
            <person name="Kyrpides N."/>
            <person name="Ivanova N."/>
            <person name="Marx C.J."/>
            <person name="Richardson P."/>
        </authorList>
    </citation>
    <scope>NUCLEOTIDE SEQUENCE [LARGE SCALE GENOMIC DNA]</scope>
    <source>
        <strain evidence="3">LMG 21967 / CNCM I-2342 / ORS 2060</strain>
    </source>
</reference>
<gene>
    <name evidence="2" type="ordered locus">Mnod_5315</name>
</gene>
<name>B8ILG1_METNO</name>
<keyword evidence="3" id="KW-1185">Reference proteome</keyword>
<dbReference type="InterPro" id="IPR008972">
    <property type="entry name" value="Cupredoxin"/>
</dbReference>
<protein>
    <recommendedName>
        <fullName evidence="4">Copper-binding protein</fullName>
    </recommendedName>
</protein>
<dbReference type="Proteomes" id="UP000008207">
    <property type="component" value="Chromosome"/>
</dbReference>
<dbReference type="OrthoDB" id="5343781at2"/>
<organism evidence="2 3">
    <name type="scientific">Methylobacterium nodulans (strain LMG 21967 / CNCM I-2342 / ORS 2060)</name>
    <dbReference type="NCBI Taxonomy" id="460265"/>
    <lineage>
        <taxon>Bacteria</taxon>
        <taxon>Pseudomonadati</taxon>
        <taxon>Pseudomonadota</taxon>
        <taxon>Alphaproteobacteria</taxon>
        <taxon>Hyphomicrobiales</taxon>
        <taxon>Methylobacteriaceae</taxon>
        <taxon>Methylobacterium</taxon>
    </lineage>
</organism>
<accession>B8ILG1</accession>
<dbReference type="HOGENOM" id="CLU_112453_0_1_5"/>
<evidence type="ECO:0008006" key="4">
    <source>
        <dbReference type="Google" id="ProtNLM"/>
    </source>
</evidence>
<dbReference type="KEGG" id="mno:Mnod_5315"/>
<keyword evidence="1" id="KW-0732">Signal</keyword>
<feature type="chain" id="PRO_5002871736" description="Copper-binding protein" evidence="1">
    <location>
        <begin position="24"/>
        <end position="144"/>
    </location>
</feature>
<evidence type="ECO:0000313" key="2">
    <source>
        <dbReference type="EMBL" id="ACL60160.1"/>
    </source>
</evidence>
<sequence length="144" mass="16078">MHTPLRIAGLAASLLCAALPASARDLTKGRTDLPDLVLGDDQGNDYAVSAKDIEMEAGKAYRLRITAKGQKEYKFFAPEFFRGVWMNQIIVNHLEVHMAGPPHHLEFDDQGTMEVEFVTVRAGEFPWFVQGLESRGMTGRFIVK</sequence>
<dbReference type="RefSeq" id="WP_015931769.1">
    <property type="nucleotide sequence ID" value="NC_011894.1"/>
</dbReference>
<dbReference type="SUPFAM" id="SSF49503">
    <property type="entry name" value="Cupredoxins"/>
    <property type="match status" value="1"/>
</dbReference>
<dbReference type="AlphaFoldDB" id="B8ILG1"/>